<organism evidence="3 4">
    <name type="scientific">Mycobacterium heckeshornense</name>
    <dbReference type="NCBI Taxonomy" id="110505"/>
    <lineage>
        <taxon>Bacteria</taxon>
        <taxon>Bacillati</taxon>
        <taxon>Actinomycetota</taxon>
        <taxon>Actinomycetes</taxon>
        <taxon>Mycobacteriales</taxon>
        <taxon>Mycobacteriaceae</taxon>
        <taxon>Mycobacterium</taxon>
    </lineage>
</organism>
<dbReference type="OrthoDB" id="4753200at2"/>
<dbReference type="RefSeq" id="WP_160315084.1">
    <property type="nucleotide sequence ID" value="NZ_AP024237.1"/>
</dbReference>
<keyword evidence="4" id="KW-1185">Reference proteome</keyword>
<gene>
    <name evidence="3" type="ORF">MHEC_33950</name>
</gene>
<dbReference type="Pfam" id="PF05305">
    <property type="entry name" value="DUF732"/>
    <property type="match status" value="1"/>
</dbReference>
<dbReference type="InterPro" id="IPR007969">
    <property type="entry name" value="DUF732"/>
</dbReference>
<accession>A0A7R7JGW7</accession>
<feature type="domain" description="DUF732" evidence="2">
    <location>
        <begin position="25"/>
        <end position="95"/>
    </location>
</feature>
<sequence>MFRTLTLTSGLAVAGVCLAAPASPDHAGYLARLDRNHVSYVSQPDAVHWGASACDELRNGADVPAVVSTLKNNGGFTTRDAGAIIGAATSELCPDQHQTAMQWAYGQTAS</sequence>
<protein>
    <recommendedName>
        <fullName evidence="2">DUF732 domain-containing protein</fullName>
    </recommendedName>
</protein>
<dbReference type="EMBL" id="AP024237">
    <property type="protein sequence ID" value="BCO36962.1"/>
    <property type="molecule type" value="Genomic_DNA"/>
</dbReference>
<proteinExistence type="predicted"/>
<dbReference type="AlphaFoldDB" id="A0A7R7JGW7"/>
<evidence type="ECO:0000259" key="2">
    <source>
        <dbReference type="Pfam" id="PF05305"/>
    </source>
</evidence>
<name>A0A7R7JGW7_9MYCO</name>
<feature type="signal peptide" evidence="1">
    <location>
        <begin position="1"/>
        <end position="19"/>
    </location>
</feature>
<evidence type="ECO:0000313" key="4">
    <source>
        <dbReference type="Proteomes" id="UP000595446"/>
    </source>
</evidence>
<feature type="chain" id="PRO_5032324590" description="DUF732 domain-containing protein" evidence="1">
    <location>
        <begin position="20"/>
        <end position="110"/>
    </location>
</feature>
<reference evidence="3 4" key="1">
    <citation type="submission" date="2020-12" db="EMBL/GenBank/DDBJ databases">
        <title>Complete genome sequence of Mycobacterium heckeshornense JCM 15655T, closely related to a pathogenic non-tuberculous mycobacterial species Mycobacterium xenopi.</title>
        <authorList>
            <person name="Yoshida M."/>
            <person name="Fukano H."/>
            <person name="Asakura T."/>
            <person name="Suzuki M."/>
            <person name="Hoshino Y."/>
        </authorList>
    </citation>
    <scope>NUCLEOTIDE SEQUENCE [LARGE SCALE GENOMIC DNA]</scope>
    <source>
        <strain evidence="3 4">JCM 15655</strain>
    </source>
</reference>
<evidence type="ECO:0000313" key="3">
    <source>
        <dbReference type="EMBL" id="BCO36962.1"/>
    </source>
</evidence>
<dbReference type="Proteomes" id="UP000595446">
    <property type="component" value="Chromosome"/>
</dbReference>
<evidence type="ECO:0000256" key="1">
    <source>
        <dbReference type="SAM" id="SignalP"/>
    </source>
</evidence>
<keyword evidence="1" id="KW-0732">Signal</keyword>